<evidence type="ECO:0000256" key="1">
    <source>
        <dbReference type="SAM" id="MobiDB-lite"/>
    </source>
</evidence>
<organism evidence="2 3">
    <name type="scientific">Haloterrigena alkaliphila</name>
    <dbReference type="NCBI Taxonomy" id="2816475"/>
    <lineage>
        <taxon>Archaea</taxon>
        <taxon>Methanobacteriati</taxon>
        <taxon>Methanobacteriota</taxon>
        <taxon>Stenosarchaea group</taxon>
        <taxon>Halobacteria</taxon>
        <taxon>Halobacteriales</taxon>
        <taxon>Natrialbaceae</taxon>
        <taxon>Haloterrigena</taxon>
    </lineage>
</organism>
<dbReference type="GeneID" id="63187616"/>
<name>A0A8A2V8G6_9EURY</name>
<proteinExistence type="predicted"/>
<sequence length="135" mass="15147">MSERHRPTRRTVLRTIGSLATAGTAATGVASADDGPDVPESATGYVGVVDRIVDGRYVVLLLERRGELVDQHVAPRSRLPNVEADDALFVVIDDDELVWTWRIPEWIRRLRRDRSPQERFDDIAEPLPSSSSEQE</sequence>
<dbReference type="PROSITE" id="PS51318">
    <property type="entry name" value="TAT"/>
    <property type="match status" value="1"/>
</dbReference>
<feature type="region of interest" description="Disordered" evidence="1">
    <location>
        <begin position="114"/>
        <end position="135"/>
    </location>
</feature>
<evidence type="ECO:0000313" key="3">
    <source>
        <dbReference type="Proteomes" id="UP000663203"/>
    </source>
</evidence>
<dbReference type="EMBL" id="CP071462">
    <property type="protein sequence ID" value="QSW97731.1"/>
    <property type="molecule type" value="Genomic_DNA"/>
</dbReference>
<dbReference type="AlphaFoldDB" id="A0A8A2V8G6"/>
<accession>A0A8A2V8G6</accession>
<dbReference type="InterPro" id="IPR006311">
    <property type="entry name" value="TAT_signal"/>
</dbReference>
<gene>
    <name evidence="2" type="ORF">J0X25_09885</name>
</gene>
<keyword evidence="3" id="KW-1185">Reference proteome</keyword>
<dbReference type="RefSeq" id="WP_207287293.1">
    <property type="nucleotide sequence ID" value="NZ_CP071462.1"/>
</dbReference>
<protein>
    <submittedName>
        <fullName evidence="2">DUF3006 domain-containing protein</fullName>
    </submittedName>
</protein>
<reference evidence="2 3" key="1">
    <citation type="submission" date="2021-03" db="EMBL/GenBank/DDBJ databases">
        <title>Haloterrigena longa sp. nov. and Haloterrigena limicola sp. nov., extremely halophilic archaea isolated from a salt lake.</title>
        <authorList>
            <person name="Henglin C."/>
        </authorList>
    </citation>
    <scope>NUCLEOTIDE SEQUENCE [LARGE SCALE GENOMIC DNA]</scope>
    <source>
        <strain evidence="2 3">KZCA68</strain>
    </source>
</reference>
<dbReference type="Proteomes" id="UP000663203">
    <property type="component" value="Chromosome"/>
</dbReference>
<evidence type="ECO:0000313" key="2">
    <source>
        <dbReference type="EMBL" id="QSW97731.1"/>
    </source>
</evidence>
<dbReference type="KEGG" id="hakz:J0X25_09885"/>